<name>B3PHC5_CELJU</name>
<evidence type="ECO:0000313" key="1">
    <source>
        <dbReference type="EMBL" id="ACE85447.1"/>
    </source>
</evidence>
<keyword evidence="2" id="KW-1185">Reference proteome</keyword>
<dbReference type="KEGG" id="cja:CJA_0322"/>
<gene>
    <name evidence="1" type="ordered locus">CJA_0322</name>
</gene>
<organism evidence="1 2">
    <name type="scientific">Cellvibrio japonicus (strain Ueda107)</name>
    <name type="common">Pseudomonas fluorescens subsp. cellulosa</name>
    <dbReference type="NCBI Taxonomy" id="498211"/>
    <lineage>
        <taxon>Bacteria</taxon>
        <taxon>Pseudomonadati</taxon>
        <taxon>Pseudomonadota</taxon>
        <taxon>Gammaproteobacteria</taxon>
        <taxon>Cellvibrionales</taxon>
        <taxon>Cellvibrionaceae</taxon>
        <taxon>Cellvibrio</taxon>
    </lineage>
</organism>
<dbReference type="AlphaFoldDB" id="B3PHC5"/>
<dbReference type="EMBL" id="CP000934">
    <property type="protein sequence ID" value="ACE85447.1"/>
    <property type="molecule type" value="Genomic_DNA"/>
</dbReference>
<reference evidence="1 2" key="1">
    <citation type="journal article" date="2008" name="J. Bacteriol.">
        <title>Insights into plant cell wall degradation from the genome sequence of the soil bacterium Cellvibrio japonicus.</title>
        <authorList>
            <person name="Deboy R.T."/>
            <person name="Mongodin E.F."/>
            <person name="Fouts D.E."/>
            <person name="Tailford L.E."/>
            <person name="Khouri H."/>
            <person name="Emerson J.B."/>
            <person name="Mohamoud Y."/>
            <person name="Watkins K."/>
            <person name="Henrissat B."/>
            <person name="Gilbert H.J."/>
            <person name="Nelson K.E."/>
        </authorList>
    </citation>
    <scope>NUCLEOTIDE SEQUENCE [LARGE SCALE GENOMIC DNA]</scope>
    <source>
        <strain evidence="1 2">Ueda107</strain>
    </source>
</reference>
<dbReference type="Proteomes" id="UP000001036">
    <property type="component" value="Chromosome"/>
</dbReference>
<proteinExistence type="predicted"/>
<accession>B3PHC5</accession>
<dbReference type="STRING" id="498211.CJA_0322"/>
<sequence length="33" mass="3736">MVRTCTNKKHKKEIITGPEFPGFSAAVRDLFLT</sequence>
<protein>
    <submittedName>
        <fullName evidence="1">Uncharacterized protein</fullName>
    </submittedName>
</protein>
<dbReference type="HOGENOM" id="CLU_3381179_0_0_6"/>
<evidence type="ECO:0000313" key="2">
    <source>
        <dbReference type="Proteomes" id="UP000001036"/>
    </source>
</evidence>